<organism evidence="1 2">
    <name type="scientific">Arabis nemorensis</name>
    <dbReference type="NCBI Taxonomy" id="586526"/>
    <lineage>
        <taxon>Eukaryota</taxon>
        <taxon>Viridiplantae</taxon>
        <taxon>Streptophyta</taxon>
        <taxon>Embryophyta</taxon>
        <taxon>Tracheophyta</taxon>
        <taxon>Spermatophyta</taxon>
        <taxon>Magnoliopsida</taxon>
        <taxon>eudicotyledons</taxon>
        <taxon>Gunneridae</taxon>
        <taxon>Pentapetalae</taxon>
        <taxon>rosids</taxon>
        <taxon>malvids</taxon>
        <taxon>Brassicales</taxon>
        <taxon>Brassicaceae</taxon>
        <taxon>Arabideae</taxon>
        <taxon>Arabis</taxon>
    </lineage>
</organism>
<reference evidence="1" key="1">
    <citation type="submission" date="2019-07" db="EMBL/GenBank/DDBJ databases">
        <authorList>
            <person name="Dittberner H."/>
        </authorList>
    </citation>
    <scope>NUCLEOTIDE SEQUENCE [LARGE SCALE GENOMIC DNA]</scope>
</reference>
<evidence type="ECO:0000313" key="2">
    <source>
        <dbReference type="Proteomes" id="UP000489600"/>
    </source>
</evidence>
<dbReference type="AlphaFoldDB" id="A0A565CL91"/>
<proteinExistence type="predicted"/>
<name>A0A565CL91_9BRAS</name>
<evidence type="ECO:0000313" key="1">
    <source>
        <dbReference type="EMBL" id="VVB14435.1"/>
    </source>
</evidence>
<comment type="caution">
    <text evidence="1">The sequence shown here is derived from an EMBL/GenBank/DDBJ whole genome shotgun (WGS) entry which is preliminary data.</text>
</comment>
<keyword evidence="2" id="KW-1185">Reference proteome</keyword>
<dbReference type="EMBL" id="CABITT030000008">
    <property type="protein sequence ID" value="VVB14435.1"/>
    <property type="molecule type" value="Genomic_DNA"/>
</dbReference>
<protein>
    <submittedName>
        <fullName evidence="1">Uncharacterized protein</fullName>
    </submittedName>
</protein>
<sequence length="88" mass="9677">MFDLLNAQLGPDPDVPNLSNNLQLLSQALWNLPDLVETMSSSLRYSFASFSSIGSENKIMQANIVRMKFTPGGIPLKERGGYSIGIPY</sequence>
<dbReference type="Proteomes" id="UP000489600">
    <property type="component" value="Unassembled WGS sequence"/>
</dbReference>
<accession>A0A565CL91</accession>
<gene>
    <name evidence="1" type="ORF">ANE_LOCUS24879</name>
</gene>